<name>A0AA88S1F2_9ASTE</name>
<keyword evidence="5" id="KW-1185">Reference proteome</keyword>
<feature type="compositionally biased region" description="Polar residues" evidence="2">
    <location>
        <begin position="30"/>
        <end position="45"/>
    </location>
</feature>
<keyword evidence="1" id="KW-0479">Metal-binding</keyword>
<dbReference type="EMBL" id="JAVXUO010000209">
    <property type="protein sequence ID" value="KAK2994358.1"/>
    <property type="molecule type" value="Genomic_DNA"/>
</dbReference>
<feature type="domain" description="DNL-type" evidence="3">
    <location>
        <begin position="119"/>
        <end position="189"/>
    </location>
</feature>
<dbReference type="InterPro" id="IPR024158">
    <property type="entry name" value="Mt_import_TIM15"/>
</dbReference>
<evidence type="ECO:0000256" key="2">
    <source>
        <dbReference type="SAM" id="MobiDB-lite"/>
    </source>
</evidence>
<dbReference type="PANTHER" id="PTHR20922:SF19">
    <property type="entry name" value="F24J5.3"/>
    <property type="match status" value="1"/>
</dbReference>
<dbReference type="GO" id="GO:0030150">
    <property type="term" value="P:protein import into mitochondrial matrix"/>
    <property type="evidence" value="ECO:0007669"/>
    <property type="project" value="TreeGrafter"/>
</dbReference>
<dbReference type="AlphaFoldDB" id="A0AA88S1F2"/>
<proteinExistence type="predicted"/>
<evidence type="ECO:0000256" key="1">
    <source>
        <dbReference type="PROSITE-ProRule" id="PRU00834"/>
    </source>
</evidence>
<dbReference type="PROSITE" id="PS51501">
    <property type="entry name" value="ZF_DNL"/>
    <property type="match status" value="1"/>
</dbReference>
<dbReference type="GO" id="GO:0005739">
    <property type="term" value="C:mitochondrion"/>
    <property type="evidence" value="ECO:0007669"/>
    <property type="project" value="TreeGrafter"/>
</dbReference>
<evidence type="ECO:0000313" key="5">
    <source>
        <dbReference type="Proteomes" id="UP001187471"/>
    </source>
</evidence>
<comment type="caution">
    <text evidence="4">The sequence shown here is derived from an EMBL/GenBank/DDBJ whole genome shotgun (WGS) entry which is preliminary data.</text>
</comment>
<dbReference type="Pfam" id="PF05180">
    <property type="entry name" value="zf-DNL"/>
    <property type="match status" value="1"/>
</dbReference>
<dbReference type="GO" id="GO:0006457">
    <property type="term" value="P:protein folding"/>
    <property type="evidence" value="ECO:0007669"/>
    <property type="project" value="TreeGrafter"/>
</dbReference>
<dbReference type="Proteomes" id="UP001187471">
    <property type="component" value="Unassembled WGS sequence"/>
</dbReference>
<keyword evidence="1" id="KW-0862">Zinc</keyword>
<protein>
    <recommendedName>
        <fullName evidence="3">DNL-type domain-containing protein</fullName>
    </recommendedName>
</protein>
<keyword evidence="1" id="KW-0863">Zinc-finger</keyword>
<dbReference type="GO" id="GO:0050821">
    <property type="term" value="P:protein stabilization"/>
    <property type="evidence" value="ECO:0007669"/>
    <property type="project" value="TreeGrafter"/>
</dbReference>
<evidence type="ECO:0000313" key="4">
    <source>
        <dbReference type="EMBL" id="KAK2994358.1"/>
    </source>
</evidence>
<reference evidence="4" key="1">
    <citation type="submission" date="2022-12" db="EMBL/GenBank/DDBJ databases">
        <title>Draft genome assemblies for two species of Escallonia (Escalloniales).</title>
        <authorList>
            <person name="Chanderbali A."/>
            <person name="Dervinis C."/>
            <person name="Anghel I."/>
            <person name="Soltis D."/>
            <person name="Soltis P."/>
            <person name="Zapata F."/>
        </authorList>
    </citation>
    <scope>NUCLEOTIDE SEQUENCE</scope>
    <source>
        <strain evidence="4">UCBG92.1500</strain>
        <tissue evidence="4">Leaf</tissue>
    </source>
</reference>
<dbReference type="PANTHER" id="PTHR20922">
    <property type="entry name" value="DNL-TYPE ZINC FINGER PROTEIN"/>
    <property type="match status" value="1"/>
</dbReference>
<evidence type="ECO:0000259" key="3">
    <source>
        <dbReference type="PROSITE" id="PS51501"/>
    </source>
</evidence>
<gene>
    <name evidence="4" type="ORF">RJ640_017870</name>
</gene>
<accession>A0AA88S1F2</accession>
<dbReference type="InterPro" id="IPR007853">
    <property type="entry name" value="Znf_DNL-typ"/>
</dbReference>
<sequence>MACSCTNFAGSCPSSSSTVKAHGPNYRRLSPNSFRPNLGSSPTFNPTRLKISHRTREAATKLDRLPAITCLVDDSSVFNDSPQAENKVYILIFRRVEYTFLAKSFCDVHLQEAAIDLKLPRRSLLVLFTCNACGERSQKLINRLAYERGTVFVQCSGCFKHHQLVDNLGLVVEYDFREDISVEPSADQV</sequence>
<dbReference type="GO" id="GO:0008270">
    <property type="term" value="F:zinc ion binding"/>
    <property type="evidence" value="ECO:0007669"/>
    <property type="project" value="UniProtKB-KW"/>
</dbReference>
<dbReference type="GO" id="GO:0051087">
    <property type="term" value="F:protein-folding chaperone binding"/>
    <property type="evidence" value="ECO:0007669"/>
    <property type="project" value="TreeGrafter"/>
</dbReference>
<feature type="region of interest" description="Disordered" evidence="2">
    <location>
        <begin position="14"/>
        <end position="45"/>
    </location>
</feature>
<organism evidence="4 5">
    <name type="scientific">Escallonia rubra</name>
    <dbReference type="NCBI Taxonomy" id="112253"/>
    <lineage>
        <taxon>Eukaryota</taxon>
        <taxon>Viridiplantae</taxon>
        <taxon>Streptophyta</taxon>
        <taxon>Embryophyta</taxon>
        <taxon>Tracheophyta</taxon>
        <taxon>Spermatophyta</taxon>
        <taxon>Magnoliopsida</taxon>
        <taxon>eudicotyledons</taxon>
        <taxon>Gunneridae</taxon>
        <taxon>Pentapetalae</taxon>
        <taxon>asterids</taxon>
        <taxon>campanulids</taxon>
        <taxon>Escalloniales</taxon>
        <taxon>Escalloniaceae</taxon>
        <taxon>Escallonia</taxon>
    </lineage>
</organism>